<evidence type="ECO:0000313" key="2">
    <source>
        <dbReference type="EMBL" id="KIK46969.1"/>
    </source>
</evidence>
<gene>
    <name evidence="2" type="ORF">CY34DRAFT_330788</name>
</gene>
<proteinExistence type="predicted"/>
<evidence type="ECO:0000313" key="3">
    <source>
        <dbReference type="Proteomes" id="UP000054485"/>
    </source>
</evidence>
<reference evidence="2 3" key="1">
    <citation type="submission" date="2014-04" db="EMBL/GenBank/DDBJ databases">
        <authorList>
            <consortium name="DOE Joint Genome Institute"/>
            <person name="Kuo A."/>
            <person name="Ruytinx J."/>
            <person name="Rineau F."/>
            <person name="Colpaert J."/>
            <person name="Kohler A."/>
            <person name="Nagy L.G."/>
            <person name="Floudas D."/>
            <person name="Copeland A."/>
            <person name="Barry K.W."/>
            <person name="Cichocki N."/>
            <person name="Veneault-Fourrey C."/>
            <person name="LaButti K."/>
            <person name="Lindquist E.A."/>
            <person name="Lipzen A."/>
            <person name="Lundell T."/>
            <person name="Morin E."/>
            <person name="Murat C."/>
            <person name="Sun H."/>
            <person name="Tunlid A."/>
            <person name="Henrissat B."/>
            <person name="Grigoriev I.V."/>
            <person name="Hibbett D.S."/>
            <person name="Martin F."/>
            <person name="Nordberg H.P."/>
            <person name="Cantor M.N."/>
            <person name="Hua S.X."/>
        </authorList>
    </citation>
    <scope>NUCLEOTIDE SEQUENCE [LARGE SCALE GENOMIC DNA]</scope>
    <source>
        <strain evidence="2 3">UH-Slu-Lm8-n1</strain>
    </source>
</reference>
<sequence length="126" mass="13973">MSTCESIKQNNSSYQTITYYTCSDQGLLDSDQIGCKLSSRTTSTDPKSSQSGKSPTEPVSQNYELAFHDALEHPLTKSLLPRGKGSTSAFLNFYECVISPKSRNIVRGSRTLSIIYRPVYAYITGR</sequence>
<dbReference type="HOGENOM" id="CLU_1983039_0_0_1"/>
<reference evidence="3" key="2">
    <citation type="submission" date="2015-01" db="EMBL/GenBank/DDBJ databases">
        <title>Evolutionary Origins and Diversification of the Mycorrhizal Mutualists.</title>
        <authorList>
            <consortium name="DOE Joint Genome Institute"/>
            <consortium name="Mycorrhizal Genomics Consortium"/>
            <person name="Kohler A."/>
            <person name="Kuo A."/>
            <person name="Nagy L.G."/>
            <person name="Floudas D."/>
            <person name="Copeland A."/>
            <person name="Barry K.W."/>
            <person name="Cichocki N."/>
            <person name="Veneault-Fourrey C."/>
            <person name="LaButti K."/>
            <person name="Lindquist E.A."/>
            <person name="Lipzen A."/>
            <person name="Lundell T."/>
            <person name="Morin E."/>
            <person name="Murat C."/>
            <person name="Riley R."/>
            <person name="Ohm R."/>
            <person name="Sun H."/>
            <person name="Tunlid A."/>
            <person name="Henrissat B."/>
            <person name="Grigoriev I.V."/>
            <person name="Hibbett D.S."/>
            <person name="Martin F."/>
        </authorList>
    </citation>
    <scope>NUCLEOTIDE SEQUENCE [LARGE SCALE GENOMIC DNA]</scope>
    <source>
        <strain evidence="3">UH-Slu-Lm8-n1</strain>
    </source>
</reference>
<protein>
    <submittedName>
        <fullName evidence="2">Uncharacterized protein</fullName>
    </submittedName>
</protein>
<name>A0A0D0BB73_9AGAM</name>
<evidence type="ECO:0000256" key="1">
    <source>
        <dbReference type="SAM" id="MobiDB-lite"/>
    </source>
</evidence>
<dbReference type="AlphaFoldDB" id="A0A0D0BB73"/>
<feature type="region of interest" description="Disordered" evidence="1">
    <location>
        <begin position="38"/>
        <end position="59"/>
    </location>
</feature>
<dbReference type="InParanoid" id="A0A0D0BB73"/>
<dbReference type="EMBL" id="KN835152">
    <property type="protein sequence ID" value="KIK46969.1"/>
    <property type="molecule type" value="Genomic_DNA"/>
</dbReference>
<dbReference type="Proteomes" id="UP000054485">
    <property type="component" value="Unassembled WGS sequence"/>
</dbReference>
<keyword evidence="3" id="KW-1185">Reference proteome</keyword>
<accession>A0A0D0BB73</accession>
<organism evidence="2 3">
    <name type="scientific">Suillus luteus UH-Slu-Lm8-n1</name>
    <dbReference type="NCBI Taxonomy" id="930992"/>
    <lineage>
        <taxon>Eukaryota</taxon>
        <taxon>Fungi</taxon>
        <taxon>Dikarya</taxon>
        <taxon>Basidiomycota</taxon>
        <taxon>Agaricomycotina</taxon>
        <taxon>Agaricomycetes</taxon>
        <taxon>Agaricomycetidae</taxon>
        <taxon>Boletales</taxon>
        <taxon>Suillineae</taxon>
        <taxon>Suillaceae</taxon>
        <taxon>Suillus</taxon>
    </lineage>
</organism>